<dbReference type="Gene3D" id="2.160.20.80">
    <property type="entry name" value="E3 ubiquitin-protein ligase SopA"/>
    <property type="match status" value="1"/>
</dbReference>
<keyword evidence="1" id="KW-1133">Transmembrane helix</keyword>
<evidence type="ECO:0000313" key="3">
    <source>
        <dbReference type="Proteomes" id="UP001597045"/>
    </source>
</evidence>
<feature type="transmembrane region" description="Helical" evidence="1">
    <location>
        <begin position="21"/>
        <end position="43"/>
    </location>
</feature>
<sequence length="431" mass="46614">MRERVQRRGDDKLALPFSWQIALWLLAAVAAAFISGGGLWWLLGRPDLTGPVESKDRLELVKIALAVAAGTGGVIALVVAYRKQRLAEASERRESTRLFSERFGKAVEQLGSDRAVIRLAGAYAMAGLGDDWVVGRQSCIDVLCGYIRMAWTPPSTQTAVATDSHPSQAFERADTQKDDAVHERQVRHTILGLIAEHLRDTALVSWQGHDLDFTEAVLDGADFTNVKFSGGKVTFTGARFVSGWVAFRDTEFSGADVTFTGAEFVSGRVDFAHAQFADGRVDFAGTEFSGGEVTFTDTAFTGGRVDFAGAEFSGGEVTFTDAKFTDPRFPRRTAGGSVTFTGARFTGTRVDFTGVEFSGGRIIFGGVEFSGGEVNFDGAMFTGGWVNFIGAEFSGGKVLMPNVDQLRWKPIFDRWTDGPPEGLVFSNPSNS</sequence>
<name>A0ABW3M1T5_9PSEU</name>
<accession>A0ABW3M1T5</accession>
<dbReference type="Proteomes" id="UP001597045">
    <property type="component" value="Unassembled WGS sequence"/>
</dbReference>
<keyword evidence="1" id="KW-0472">Membrane</keyword>
<comment type="caution">
    <text evidence="2">The sequence shown here is derived from an EMBL/GenBank/DDBJ whole genome shotgun (WGS) entry which is preliminary data.</text>
</comment>
<protein>
    <submittedName>
        <fullName evidence="2">Pentapeptide repeat-containing protein</fullName>
    </submittedName>
</protein>
<reference evidence="3" key="1">
    <citation type="journal article" date="2019" name="Int. J. Syst. Evol. Microbiol.">
        <title>The Global Catalogue of Microorganisms (GCM) 10K type strain sequencing project: providing services to taxonomists for standard genome sequencing and annotation.</title>
        <authorList>
            <consortium name="The Broad Institute Genomics Platform"/>
            <consortium name="The Broad Institute Genome Sequencing Center for Infectious Disease"/>
            <person name="Wu L."/>
            <person name="Ma J."/>
        </authorList>
    </citation>
    <scope>NUCLEOTIDE SEQUENCE [LARGE SCALE GENOMIC DNA]</scope>
    <source>
        <strain evidence="3">JCM 31486</strain>
    </source>
</reference>
<keyword evidence="3" id="KW-1185">Reference proteome</keyword>
<dbReference type="InterPro" id="IPR001646">
    <property type="entry name" value="5peptide_repeat"/>
</dbReference>
<evidence type="ECO:0000256" key="1">
    <source>
        <dbReference type="SAM" id="Phobius"/>
    </source>
</evidence>
<proteinExistence type="predicted"/>
<dbReference type="EMBL" id="JBHTIS010000003">
    <property type="protein sequence ID" value="MFD1044113.1"/>
    <property type="molecule type" value="Genomic_DNA"/>
</dbReference>
<dbReference type="SUPFAM" id="SSF141571">
    <property type="entry name" value="Pentapeptide repeat-like"/>
    <property type="match status" value="1"/>
</dbReference>
<feature type="transmembrane region" description="Helical" evidence="1">
    <location>
        <begin position="63"/>
        <end position="81"/>
    </location>
</feature>
<gene>
    <name evidence="2" type="ORF">ACFQ1S_00135</name>
</gene>
<evidence type="ECO:0000313" key="2">
    <source>
        <dbReference type="EMBL" id="MFD1044113.1"/>
    </source>
</evidence>
<dbReference type="Pfam" id="PF13576">
    <property type="entry name" value="Pentapeptide_3"/>
    <property type="match status" value="1"/>
</dbReference>
<organism evidence="2 3">
    <name type="scientific">Kibdelosporangium lantanae</name>
    <dbReference type="NCBI Taxonomy" id="1497396"/>
    <lineage>
        <taxon>Bacteria</taxon>
        <taxon>Bacillati</taxon>
        <taxon>Actinomycetota</taxon>
        <taxon>Actinomycetes</taxon>
        <taxon>Pseudonocardiales</taxon>
        <taxon>Pseudonocardiaceae</taxon>
        <taxon>Kibdelosporangium</taxon>
    </lineage>
</organism>
<keyword evidence="1" id="KW-0812">Transmembrane</keyword>